<keyword evidence="2" id="KW-1185">Reference proteome</keyword>
<proteinExistence type="predicted"/>
<dbReference type="Proteomes" id="UP000262832">
    <property type="component" value="Chromosome I"/>
</dbReference>
<reference evidence="1 2" key="1">
    <citation type="submission" date="2018-08" db="EMBL/GenBank/DDBJ databases">
        <title>Genomic taxonomy of the Vibrionaceae family.</title>
        <authorList>
            <person name="Gomez-Gil B."/>
            <person name="Tanaka M."/>
            <person name="Sawabe T."/>
            <person name="Enciso-Ibarra K."/>
        </authorList>
    </citation>
    <scope>NUCLEOTIDE SEQUENCE [LARGE SCALE GENOMIC DNA]</scope>
    <source>
        <strain evidence="1 2">CAIM 1831</strain>
    </source>
</reference>
<name>A0ABN5PF64_9VIBR</name>
<evidence type="ECO:0008006" key="3">
    <source>
        <dbReference type="Google" id="ProtNLM"/>
    </source>
</evidence>
<protein>
    <recommendedName>
        <fullName evidence="3">Integrase</fullName>
    </recommendedName>
</protein>
<evidence type="ECO:0000313" key="1">
    <source>
        <dbReference type="EMBL" id="AXY00938.1"/>
    </source>
</evidence>
<sequence length="739" mass="85059">MTSTIYDENRIRPEFVFANHNLFTYPTRDEERAFQQHLWHSVGSKPEREQRFIAGCALMLITGRGPNESLCLSWDTQADEHVNLSTERYVKKYLLPSGAAKPIRSSFLYDTDQHLELPIPAFISRILRNCSQLKNRQHFCLSELLPPSWPTLWQKLYELMPMQLLPKRRGHAFFHCWLSMALTELSDKEVAFALTGHSGFSSQHHLYYVTLEKQQLINVWCDAMTRIFGQLLHVPEDVVGYVGSPLLIRPRMIAEHFSSHYETFPVNERWQGYSKAKLIDCFNAITIEAYVALATNFALRRPAPEVLESVLSDTNKPWVTVLDKNVDKLHPERNLPMSNITRAVVMQLSEVREFLRARWHIDIPQKGLFLLDSLTKQARPLSRIDINAVLFDGEHLPSNVFRHAMASLLRTHNAGRWGVTLLGHRPDKAHLPNKDILASCAEPNMIAAIEHIQRNEFGLQHRALNSSIPLSQMLPILVKQARWEDALALQLAFNLPRPILNKLTQYTTHIESHQGFHHLIVNDSFLDFLTDEQLALFNQVPSSRWQAAAKRAKSYALSPQQTSIGDRMWAHVQAYSSTNNFLSEACLTSWFSELPPLLPNQLKQYQSIIHKPMAPSLKRIKLLVDKLASHQHTAPEQIFQQHLLSIFSVINNRPNSTTELLNLVDIQLNNIEGAIYHYMYKKMVARKRNYARNIAGNTWRTEYGKVYKRMIDLMGSETNVSLLSEDILSAYYQKCSNAY</sequence>
<organism evidence="1 2">
    <name type="scientific">Vibrio alfacsensis</name>
    <dbReference type="NCBI Taxonomy" id="1074311"/>
    <lineage>
        <taxon>Bacteria</taxon>
        <taxon>Pseudomonadati</taxon>
        <taxon>Pseudomonadota</taxon>
        <taxon>Gammaproteobacteria</taxon>
        <taxon>Vibrionales</taxon>
        <taxon>Vibrionaceae</taxon>
        <taxon>Vibrio</taxon>
    </lineage>
</organism>
<dbReference type="EMBL" id="CP032093">
    <property type="protein sequence ID" value="AXY00938.1"/>
    <property type="molecule type" value="Genomic_DNA"/>
</dbReference>
<evidence type="ECO:0000313" key="2">
    <source>
        <dbReference type="Proteomes" id="UP000262832"/>
    </source>
</evidence>
<accession>A0ABN5PF64</accession>
<gene>
    <name evidence="1" type="ORF">D1115_06550</name>
</gene>